<reference evidence="2 3" key="1">
    <citation type="submission" date="2020-12" db="EMBL/GenBank/DDBJ databases">
        <title>Bacterial novel species Adhaeribacter sp. BT258 isolated from soil.</title>
        <authorList>
            <person name="Jung H.-Y."/>
        </authorList>
    </citation>
    <scope>NUCLEOTIDE SEQUENCE [LARGE SCALE GENOMIC DNA]</scope>
    <source>
        <strain evidence="2 3">BT258</strain>
    </source>
</reference>
<comment type="caution">
    <text evidence="2">The sequence shown here is derived from an EMBL/GenBank/DDBJ whole genome shotgun (WGS) entry which is preliminary data.</text>
</comment>
<gene>
    <name evidence="2" type="ORF">I5M27_15025</name>
</gene>
<feature type="transmembrane region" description="Helical" evidence="1">
    <location>
        <begin position="129"/>
        <end position="148"/>
    </location>
</feature>
<dbReference type="RefSeq" id="WP_200507148.1">
    <property type="nucleotide sequence ID" value="NZ_JAEHFX010000008.1"/>
</dbReference>
<keyword evidence="1" id="KW-0812">Transmembrane</keyword>
<name>A0ABS1C4I7_9BACT</name>
<keyword evidence="1" id="KW-1133">Transmembrane helix</keyword>
<accession>A0ABS1C4I7</accession>
<sequence length="151" mass="17300">MKGENYPMKGENYDAVAYGLKVWFTTLVLATFNYFGIIIYLLPEARVLSFQEAVVQSFWVWVAGFWGFFPTLLFFLIMQNLLRNKLRKSAAARNWLVFSGTVFTGLNVLIAGLYAGFPALIWCDVWSCVFAFTATFCAIFMLAAVYFMPWD</sequence>
<feature type="transmembrane region" description="Helical" evidence="1">
    <location>
        <begin position="20"/>
        <end position="42"/>
    </location>
</feature>
<dbReference type="EMBL" id="JAEHFX010000008">
    <property type="protein sequence ID" value="MBK0404308.1"/>
    <property type="molecule type" value="Genomic_DNA"/>
</dbReference>
<organism evidence="2 3">
    <name type="scientific">Adhaeribacter terrigena</name>
    <dbReference type="NCBI Taxonomy" id="2793070"/>
    <lineage>
        <taxon>Bacteria</taxon>
        <taxon>Pseudomonadati</taxon>
        <taxon>Bacteroidota</taxon>
        <taxon>Cytophagia</taxon>
        <taxon>Cytophagales</taxon>
        <taxon>Hymenobacteraceae</taxon>
        <taxon>Adhaeribacter</taxon>
    </lineage>
</organism>
<proteinExistence type="predicted"/>
<keyword evidence="3" id="KW-1185">Reference proteome</keyword>
<feature type="transmembrane region" description="Helical" evidence="1">
    <location>
        <begin position="58"/>
        <end position="82"/>
    </location>
</feature>
<evidence type="ECO:0000313" key="3">
    <source>
        <dbReference type="Proteomes" id="UP000644147"/>
    </source>
</evidence>
<dbReference type="Proteomes" id="UP000644147">
    <property type="component" value="Unassembled WGS sequence"/>
</dbReference>
<evidence type="ECO:0000256" key="1">
    <source>
        <dbReference type="SAM" id="Phobius"/>
    </source>
</evidence>
<protein>
    <submittedName>
        <fullName evidence="2">Uncharacterized protein</fullName>
    </submittedName>
</protein>
<feature type="transmembrane region" description="Helical" evidence="1">
    <location>
        <begin position="94"/>
        <end position="117"/>
    </location>
</feature>
<evidence type="ECO:0000313" key="2">
    <source>
        <dbReference type="EMBL" id="MBK0404308.1"/>
    </source>
</evidence>
<keyword evidence="1" id="KW-0472">Membrane</keyword>